<keyword evidence="3" id="KW-1185">Reference proteome</keyword>
<dbReference type="VEuPathDB" id="VectorBase:RSAN_047764"/>
<feature type="compositionally biased region" description="Acidic residues" evidence="1">
    <location>
        <begin position="730"/>
        <end position="748"/>
    </location>
</feature>
<feature type="compositionally biased region" description="Polar residues" evidence="1">
    <location>
        <begin position="494"/>
        <end position="503"/>
    </location>
</feature>
<evidence type="ECO:0008006" key="4">
    <source>
        <dbReference type="Google" id="ProtNLM"/>
    </source>
</evidence>
<proteinExistence type="predicted"/>
<gene>
    <name evidence="2" type="ORF">HPB52_012239</name>
</gene>
<reference evidence="2" key="2">
    <citation type="submission" date="2021-09" db="EMBL/GenBank/DDBJ databases">
        <authorList>
            <person name="Jia N."/>
            <person name="Wang J."/>
            <person name="Shi W."/>
            <person name="Du L."/>
            <person name="Sun Y."/>
            <person name="Zhan W."/>
            <person name="Jiang J."/>
            <person name="Wang Q."/>
            <person name="Zhang B."/>
            <person name="Ji P."/>
            <person name="Sakyi L.B."/>
            <person name="Cui X."/>
            <person name="Yuan T."/>
            <person name="Jiang B."/>
            <person name="Yang W."/>
            <person name="Lam T.T.-Y."/>
            <person name="Chang Q."/>
            <person name="Ding S."/>
            <person name="Wang X."/>
            <person name="Zhu J."/>
            <person name="Ruan X."/>
            <person name="Zhao L."/>
            <person name="Wei J."/>
            <person name="Que T."/>
            <person name="Du C."/>
            <person name="Cheng J."/>
            <person name="Dai P."/>
            <person name="Han X."/>
            <person name="Huang E."/>
            <person name="Gao Y."/>
            <person name="Liu J."/>
            <person name="Shao H."/>
            <person name="Ye R."/>
            <person name="Li L."/>
            <person name="Wei W."/>
            <person name="Wang X."/>
            <person name="Wang C."/>
            <person name="Huo Q."/>
            <person name="Li W."/>
            <person name="Guo W."/>
            <person name="Chen H."/>
            <person name="Chen S."/>
            <person name="Zhou L."/>
            <person name="Zhou L."/>
            <person name="Ni X."/>
            <person name="Tian J."/>
            <person name="Zhou Y."/>
            <person name="Sheng Y."/>
            <person name="Liu T."/>
            <person name="Pan Y."/>
            <person name="Xia L."/>
            <person name="Li J."/>
            <person name="Zhao F."/>
            <person name="Cao W."/>
        </authorList>
    </citation>
    <scope>NUCLEOTIDE SEQUENCE</scope>
    <source>
        <strain evidence="2">Rsan-2018</strain>
        <tissue evidence="2">Larvae</tissue>
    </source>
</reference>
<evidence type="ECO:0000313" key="2">
    <source>
        <dbReference type="EMBL" id="KAH7961806.1"/>
    </source>
</evidence>
<name>A0A9D4PZV9_RHISA</name>
<dbReference type="Proteomes" id="UP000821837">
    <property type="component" value="Chromosome 3"/>
</dbReference>
<sequence length="771" mass="84315">MDTALTHPPVLGGSRSASPFKESGPSSGSGGGARKPNPRPVVRSYANVARGPLDLLLPVALDSSMEELGLRVLNTGSFTHPTDNPAHLDSHRQPGHPGSDLWLGHRTDSWDLTTCRLLSLLRVERSQGHYGTRCGLAANRHHLARPRSTRESSRPWQGQQGQPPPSPQLQRTNQPRPPPPQPEGCQTSCGASLPAWGRRTLFNRLNAACRRHAITMAARMGGHLPNCQQKQRRIQGVEAPQITAGGAINTATMLSLAIALNIREDILAEQFATGSRQQWRYSQQQLPPAGPRLPQPIEALCQALIMAHDSTLPCHGQHRSAPGLDGVTYQMLRNLDDNARRRLLGAMNAIARPSVIYHQLLPPGLSLTSCACKLMRLVLGRLSWIAGALGFLPEQQTGFRRHRCTADYVVIPWRTPEAGEVALLVLLDVQRGGPFEYSGRSTTAPGMMTGVPQGSVLSPLLFNLVLAALPSHSGRQHAPHTVLNLCRRHATYQPSDVPSNTPWTRWPPSSEASGYRCPPQRLGLDGPPESSCQGSVQKLILNGPHPMEPPLTWIPAVKAAVTKAAQVQSMVSKLLLRGRGCPRKLALQLYHGTATAVIQYALPLVQLSWRRKEQLEKQHRGAIRAGCHAGKAQTSPISLLKLRQALLHVGCTVHQTETLLRRLKDRLTSRMGSIWALYQELVPQPPTPVQPPPPHRQPPDINLRLGKLTKRRTPASQLRRPHLIACVTDVESESSESEDDSDVPEDDVPGVQPEIAALFVSDSEDDFDGFD</sequence>
<feature type="region of interest" description="Disordered" evidence="1">
    <location>
        <begin position="140"/>
        <end position="189"/>
    </location>
</feature>
<evidence type="ECO:0000256" key="1">
    <source>
        <dbReference type="SAM" id="MobiDB-lite"/>
    </source>
</evidence>
<comment type="caution">
    <text evidence="2">The sequence shown here is derived from an EMBL/GenBank/DDBJ whole genome shotgun (WGS) entry which is preliminary data.</text>
</comment>
<feature type="region of interest" description="Disordered" evidence="1">
    <location>
        <begin position="727"/>
        <end position="771"/>
    </location>
</feature>
<reference evidence="2" key="1">
    <citation type="journal article" date="2020" name="Cell">
        <title>Large-Scale Comparative Analyses of Tick Genomes Elucidate Their Genetic Diversity and Vector Capacities.</title>
        <authorList>
            <consortium name="Tick Genome and Microbiome Consortium (TIGMIC)"/>
            <person name="Jia N."/>
            <person name="Wang J."/>
            <person name="Shi W."/>
            <person name="Du L."/>
            <person name="Sun Y."/>
            <person name="Zhan W."/>
            <person name="Jiang J.F."/>
            <person name="Wang Q."/>
            <person name="Zhang B."/>
            <person name="Ji P."/>
            <person name="Bell-Sakyi L."/>
            <person name="Cui X.M."/>
            <person name="Yuan T.T."/>
            <person name="Jiang B.G."/>
            <person name="Yang W.F."/>
            <person name="Lam T.T."/>
            <person name="Chang Q.C."/>
            <person name="Ding S.J."/>
            <person name="Wang X.J."/>
            <person name="Zhu J.G."/>
            <person name="Ruan X.D."/>
            <person name="Zhao L."/>
            <person name="Wei J.T."/>
            <person name="Ye R.Z."/>
            <person name="Que T.C."/>
            <person name="Du C.H."/>
            <person name="Zhou Y.H."/>
            <person name="Cheng J.X."/>
            <person name="Dai P.F."/>
            <person name="Guo W.B."/>
            <person name="Han X.H."/>
            <person name="Huang E.J."/>
            <person name="Li L.F."/>
            <person name="Wei W."/>
            <person name="Gao Y.C."/>
            <person name="Liu J.Z."/>
            <person name="Shao H.Z."/>
            <person name="Wang X."/>
            <person name="Wang C.C."/>
            <person name="Yang T.C."/>
            <person name="Huo Q.B."/>
            <person name="Li W."/>
            <person name="Chen H.Y."/>
            <person name="Chen S.E."/>
            <person name="Zhou L.G."/>
            <person name="Ni X.B."/>
            <person name="Tian J.H."/>
            <person name="Sheng Y."/>
            <person name="Liu T."/>
            <person name="Pan Y.S."/>
            <person name="Xia L.Y."/>
            <person name="Li J."/>
            <person name="Zhao F."/>
            <person name="Cao W.C."/>
        </authorList>
    </citation>
    <scope>NUCLEOTIDE SEQUENCE</scope>
    <source>
        <strain evidence="2">Rsan-2018</strain>
    </source>
</reference>
<feature type="region of interest" description="Disordered" evidence="1">
    <location>
        <begin position="494"/>
        <end position="515"/>
    </location>
</feature>
<feature type="region of interest" description="Disordered" evidence="1">
    <location>
        <begin position="1"/>
        <end position="40"/>
    </location>
</feature>
<dbReference type="AlphaFoldDB" id="A0A9D4PZV9"/>
<feature type="compositionally biased region" description="Acidic residues" evidence="1">
    <location>
        <begin position="762"/>
        <end position="771"/>
    </location>
</feature>
<organism evidence="2 3">
    <name type="scientific">Rhipicephalus sanguineus</name>
    <name type="common">Brown dog tick</name>
    <name type="synonym">Ixodes sanguineus</name>
    <dbReference type="NCBI Taxonomy" id="34632"/>
    <lineage>
        <taxon>Eukaryota</taxon>
        <taxon>Metazoa</taxon>
        <taxon>Ecdysozoa</taxon>
        <taxon>Arthropoda</taxon>
        <taxon>Chelicerata</taxon>
        <taxon>Arachnida</taxon>
        <taxon>Acari</taxon>
        <taxon>Parasitiformes</taxon>
        <taxon>Ixodida</taxon>
        <taxon>Ixodoidea</taxon>
        <taxon>Ixodidae</taxon>
        <taxon>Rhipicephalinae</taxon>
        <taxon>Rhipicephalus</taxon>
        <taxon>Rhipicephalus</taxon>
    </lineage>
</organism>
<evidence type="ECO:0000313" key="3">
    <source>
        <dbReference type="Proteomes" id="UP000821837"/>
    </source>
</evidence>
<dbReference type="EMBL" id="JABSTV010001249">
    <property type="protein sequence ID" value="KAH7961806.1"/>
    <property type="molecule type" value="Genomic_DNA"/>
</dbReference>
<accession>A0A9D4PZV9</accession>
<protein>
    <recommendedName>
        <fullName evidence="4">Reverse transcriptase domain-containing protein</fullName>
    </recommendedName>
</protein>